<organism evidence="2 3">
    <name type="scientific">Polarella glacialis</name>
    <name type="common">Dinoflagellate</name>
    <dbReference type="NCBI Taxonomy" id="89957"/>
    <lineage>
        <taxon>Eukaryota</taxon>
        <taxon>Sar</taxon>
        <taxon>Alveolata</taxon>
        <taxon>Dinophyceae</taxon>
        <taxon>Suessiales</taxon>
        <taxon>Suessiaceae</taxon>
        <taxon>Polarella</taxon>
    </lineage>
</organism>
<dbReference type="Proteomes" id="UP000654075">
    <property type="component" value="Unassembled WGS sequence"/>
</dbReference>
<keyword evidence="1" id="KW-1133">Transmembrane helix</keyword>
<proteinExistence type="predicted"/>
<keyword evidence="1" id="KW-0812">Transmembrane</keyword>
<gene>
    <name evidence="2" type="ORF">PGLA1383_LOCUS13246</name>
</gene>
<protein>
    <submittedName>
        <fullName evidence="2">Uncharacterized protein</fullName>
    </submittedName>
</protein>
<keyword evidence="1" id="KW-0472">Membrane</keyword>
<evidence type="ECO:0000256" key="1">
    <source>
        <dbReference type="SAM" id="Phobius"/>
    </source>
</evidence>
<keyword evidence="3" id="KW-1185">Reference proteome</keyword>
<accession>A0A813DYQ5</accession>
<sequence>MLRNSEVKEKMSKTLGRATYLQSIEGLGCQGASLEVREGCKRLPSTLPIPASTARNNASHNKESMRFHLDCVVLDNQVGRTLYNNKKQQQQQQRLSITVSVLAGGVLPLLAANTAGPLPPSCRYLLLQLAVSPDLQGTSFVSFCFGGPTKRCCS</sequence>
<feature type="transmembrane region" description="Helical" evidence="1">
    <location>
        <begin position="95"/>
        <end position="116"/>
    </location>
</feature>
<dbReference type="AlphaFoldDB" id="A0A813DYQ5"/>
<comment type="caution">
    <text evidence="2">The sequence shown here is derived from an EMBL/GenBank/DDBJ whole genome shotgun (WGS) entry which is preliminary data.</text>
</comment>
<reference evidence="2" key="1">
    <citation type="submission" date="2021-02" db="EMBL/GenBank/DDBJ databases">
        <authorList>
            <person name="Dougan E. K."/>
            <person name="Rhodes N."/>
            <person name="Thang M."/>
            <person name="Chan C."/>
        </authorList>
    </citation>
    <scope>NUCLEOTIDE SEQUENCE</scope>
</reference>
<evidence type="ECO:0000313" key="2">
    <source>
        <dbReference type="EMBL" id="CAE8594721.1"/>
    </source>
</evidence>
<name>A0A813DYQ5_POLGL</name>
<evidence type="ECO:0000313" key="3">
    <source>
        <dbReference type="Proteomes" id="UP000654075"/>
    </source>
</evidence>
<dbReference type="EMBL" id="CAJNNV010007296">
    <property type="protein sequence ID" value="CAE8594721.1"/>
    <property type="molecule type" value="Genomic_DNA"/>
</dbReference>